<dbReference type="OrthoDB" id="425619at2759"/>
<dbReference type="Proteomes" id="UP000663880">
    <property type="component" value="Unassembled WGS sequence"/>
</dbReference>
<organism evidence="2 3">
    <name type="scientific">Pieris macdunnoughi</name>
    <dbReference type="NCBI Taxonomy" id="345717"/>
    <lineage>
        <taxon>Eukaryota</taxon>
        <taxon>Metazoa</taxon>
        <taxon>Ecdysozoa</taxon>
        <taxon>Arthropoda</taxon>
        <taxon>Hexapoda</taxon>
        <taxon>Insecta</taxon>
        <taxon>Pterygota</taxon>
        <taxon>Neoptera</taxon>
        <taxon>Endopterygota</taxon>
        <taxon>Lepidoptera</taxon>
        <taxon>Glossata</taxon>
        <taxon>Ditrysia</taxon>
        <taxon>Papilionoidea</taxon>
        <taxon>Pieridae</taxon>
        <taxon>Pierinae</taxon>
        <taxon>Pieris</taxon>
    </lineage>
</organism>
<dbReference type="AlphaFoldDB" id="A0A821RYB3"/>
<proteinExistence type="predicted"/>
<feature type="domain" description="Integrase zinc-binding" evidence="1">
    <location>
        <begin position="89"/>
        <end position="122"/>
    </location>
</feature>
<dbReference type="Pfam" id="PF17921">
    <property type="entry name" value="Integrase_H2C2"/>
    <property type="match status" value="1"/>
</dbReference>
<dbReference type="InterPro" id="IPR041588">
    <property type="entry name" value="Integrase_H2C2"/>
</dbReference>
<comment type="caution">
    <text evidence="2">The sequence shown here is derived from an EMBL/GenBank/DDBJ whole genome shotgun (WGS) entry which is preliminary data.</text>
</comment>
<evidence type="ECO:0000313" key="2">
    <source>
        <dbReference type="EMBL" id="CAF4847895.1"/>
    </source>
</evidence>
<gene>
    <name evidence="2" type="ORF">PMACD_LOCUS6791</name>
</gene>
<sequence length="129" mass="14811">MHCLEGHVRRIANIVQDTKEEQQQDSDIKPILDWMKSSAIKPRWNDVASTSTTTKSYWAQWDSLVLHNGVLCRKWENTRGDASHLQLVVPRSKVRNILEMFHDGSSGGHLGVKRTLLKIKREILLDTLP</sequence>
<accession>A0A821RYB3</accession>
<dbReference type="FunFam" id="1.10.340.70:FF:000001">
    <property type="entry name" value="Retrovirus-related Pol polyprotein from transposon gypsy-like Protein"/>
    <property type="match status" value="1"/>
</dbReference>
<evidence type="ECO:0000313" key="3">
    <source>
        <dbReference type="Proteomes" id="UP000663880"/>
    </source>
</evidence>
<evidence type="ECO:0000259" key="1">
    <source>
        <dbReference type="Pfam" id="PF17921"/>
    </source>
</evidence>
<reference evidence="2" key="1">
    <citation type="submission" date="2021-02" db="EMBL/GenBank/DDBJ databases">
        <authorList>
            <person name="Steward A R."/>
        </authorList>
    </citation>
    <scope>NUCLEOTIDE SEQUENCE</scope>
</reference>
<name>A0A821RYB3_9NEOP</name>
<dbReference type="Gene3D" id="1.10.340.70">
    <property type="match status" value="1"/>
</dbReference>
<keyword evidence="3" id="KW-1185">Reference proteome</keyword>
<dbReference type="EMBL" id="CAJOBZ010000015">
    <property type="protein sequence ID" value="CAF4847895.1"/>
    <property type="molecule type" value="Genomic_DNA"/>
</dbReference>
<protein>
    <recommendedName>
        <fullName evidence="1">Integrase zinc-binding domain-containing protein</fullName>
    </recommendedName>
</protein>